<dbReference type="InterPro" id="IPR041489">
    <property type="entry name" value="PDZ_6"/>
</dbReference>
<evidence type="ECO:0000313" key="2">
    <source>
        <dbReference type="EMBL" id="SDH04795.1"/>
    </source>
</evidence>
<dbReference type="InterPro" id="IPR045375">
    <property type="entry name" value="Put_radical_SAM-like_N"/>
</dbReference>
<dbReference type="InterPro" id="IPR058240">
    <property type="entry name" value="rSAM_sf"/>
</dbReference>
<dbReference type="InterPro" id="IPR001478">
    <property type="entry name" value="PDZ"/>
</dbReference>
<dbReference type="SUPFAM" id="SSF50156">
    <property type="entry name" value="PDZ domain-like"/>
    <property type="match status" value="1"/>
</dbReference>
<name>A0A1G7Z864_9FIRM</name>
<accession>A0A1G7Z864</accession>
<protein>
    <submittedName>
        <fullName evidence="2">Putative radical SAM enzyme, TIGR03279 family</fullName>
    </submittedName>
</protein>
<evidence type="ECO:0000259" key="1">
    <source>
        <dbReference type="PROSITE" id="PS50106"/>
    </source>
</evidence>
<sequence length="443" mass="50157">MPKGLVVAAVHPGSIAEEMEIEVGDRVLEVNEQELNDIIDFQFGVSEEEFLLLIEKPDGELWELDIEKGSGEFLGLEVETVSTKGLKKCSNNCSFCFVAQMPEGMRPSLYDKDDDYRLSLTQGSFITLSNLSEEEVSRITSLHLTPMYVSVHAWNPEERVKLMKNPQAGKLPEQIRRFADAGIVVHAQIVLIPEHNDGEVLRETVERLAELYPSVQSIAVVPVGLTRYRDKLTPLRGFTGEEASQLLDQADKWQKDYFAKTGRRIVYFSDEFYVLAGREFPESAVYDDFPQLENGVGMARKFITEIESGWELLPAEVTERNVHLITGAAAEEFFRSWQKRLMEQIRGLRIVVHKIENEFFGLTVTAAGLLTARDIAQQLGDLQGEEFLIPRTMLKADEDIFLDDLSVEWLEQQVNGKARIVENNGFAFLENVIGYSLEVESIE</sequence>
<dbReference type="RefSeq" id="WP_092332672.1">
    <property type="nucleotide sequence ID" value="NZ_FNCP01000009.1"/>
</dbReference>
<proteinExistence type="predicted"/>
<feature type="domain" description="PDZ" evidence="1">
    <location>
        <begin position="1"/>
        <end position="38"/>
    </location>
</feature>
<organism evidence="2 3">
    <name type="scientific">Desulfosporosinus hippei DSM 8344</name>
    <dbReference type="NCBI Taxonomy" id="1121419"/>
    <lineage>
        <taxon>Bacteria</taxon>
        <taxon>Bacillati</taxon>
        <taxon>Bacillota</taxon>
        <taxon>Clostridia</taxon>
        <taxon>Eubacteriales</taxon>
        <taxon>Desulfitobacteriaceae</taxon>
        <taxon>Desulfosporosinus</taxon>
    </lineage>
</organism>
<reference evidence="3" key="1">
    <citation type="submission" date="2016-10" db="EMBL/GenBank/DDBJ databases">
        <authorList>
            <person name="Varghese N."/>
            <person name="Submissions S."/>
        </authorList>
    </citation>
    <scope>NUCLEOTIDE SEQUENCE [LARGE SCALE GENOMIC DNA]</scope>
    <source>
        <strain evidence="3">DSM 8344</strain>
    </source>
</reference>
<dbReference type="SUPFAM" id="SSF102114">
    <property type="entry name" value="Radical SAM enzymes"/>
    <property type="match status" value="1"/>
</dbReference>
<dbReference type="Proteomes" id="UP000198656">
    <property type="component" value="Unassembled WGS sequence"/>
</dbReference>
<evidence type="ECO:0000313" key="3">
    <source>
        <dbReference type="Proteomes" id="UP000198656"/>
    </source>
</evidence>
<dbReference type="AlphaFoldDB" id="A0A1G7Z864"/>
<dbReference type="Gene3D" id="2.30.42.10">
    <property type="match status" value="1"/>
</dbReference>
<dbReference type="STRING" id="1121419.SAMN05443529_10934"/>
<dbReference type="InterPro" id="IPR007549">
    <property type="entry name" value="DUF512"/>
</dbReference>
<dbReference type="InterPro" id="IPR013785">
    <property type="entry name" value="Aldolase_TIM"/>
</dbReference>
<dbReference type="PROSITE" id="PS50106">
    <property type="entry name" value="PDZ"/>
    <property type="match status" value="1"/>
</dbReference>
<dbReference type="InterPro" id="IPR036034">
    <property type="entry name" value="PDZ_sf"/>
</dbReference>
<dbReference type="OrthoDB" id="9774724at2"/>
<dbReference type="EMBL" id="FNCP01000009">
    <property type="protein sequence ID" value="SDH04795.1"/>
    <property type="molecule type" value="Genomic_DNA"/>
</dbReference>
<dbReference type="Pfam" id="PF19238">
    <property type="entry name" value="Radical_SAM_2"/>
    <property type="match status" value="1"/>
</dbReference>
<dbReference type="Gene3D" id="3.20.20.70">
    <property type="entry name" value="Aldolase class I"/>
    <property type="match status" value="1"/>
</dbReference>
<dbReference type="Pfam" id="PF04459">
    <property type="entry name" value="DUF512"/>
    <property type="match status" value="1"/>
</dbReference>
<keyword evidence="3" id="KW-1185">Reference proteome</keyword>
<dbReference type="Pfam" id="PF17820">
    <property type="entry name" value="PDZ_6"/>
    <property type="match status" value="1"/>
</dbReference>
<gene>
    <name evidence="2" type="ORF">SAMN05443529_10934</name>
</gene>